<accession>Q0FW45</accession>
<dbReference type="AlphaFoldDB" id="Q0FW45"/>
<evidence type="ECO:0000313" key="3">
    <source>
        <dbReference type="Proteomes" id="UP000006230"/>
    </source>
</evidence>
<feature type="region of interest" description="Disordered" evidence="1">
    <location>
        <begin position="1"/>
        <end position="31"/>
    </location>
</feature>
<protein>
    <submittedName>
        <fullName evidence="2">Uncharacterized protein</fullName>
    </submittedName>
</protein>
<gene>
    <name evidence="2" type="ORF">R2601_04003</name>
</gene>
<sequence>MPGSPVSQTAPLTAWPTPSKPMRSAIGPSVP</sequence>
<proteinExistence type="predicted"/>
<feature type="compositionally biased region" description="Polar residues" evidence="1">
    <location>
        <begin position="1"/>
        <end position="11"/>
    </location>
</feature>
<name>Q0FW45_SALBH</name>
<dbReference type="HOGENOM" id="CLU_3397828_0_0_5"/>
<reference evidence="2 3" key="1">
    <citation type="journal article" date="2010" name="J. Bacteriol.">
        <title>Genome sequences of Pelagibaca bermudensis HTCC2601T and Maritimibacter alkaliphilus HTCC2654T, the type strains of two marine Roseobacter genera.</title>
        <authorList>
            <person name="Thrash J.C."/>
            <person name="Cho J.C."/>
            <person name="Ferriera S."/>
            <person name="Johnson J."/>
            <person name="Vergin K.L."/>
            <person name="Giovannoni S.J."/>
        </authorList>
    </citation>
    <scope>NUCLEOTIDE SEQUENCE [LARGE SCALE GENOMIC DNA]</scope>
    <source>
        <strain evidence="3">DSM 26914 / JCM 13377 / KCTC 12554 / HTCC2601</strain>
    </source>
</reference>
<evidence type="ECO:0000256" key="1">
    <source>
        <dbReference type="SAM" id="MobiDB-lite"/>
    </source>
</evidence>
<dbReference type="Proteomes" id="UP000006230">
    <property type="component" value="Unassembled WGS sequence"/>
</dbReference>
<organism evidence="2 3">
    <name type="scientific">Salipiger bermudensis (strain DSM 26914 / JCM 13377 / KCTC 12554 / HTCC2601)</name>
    <name type="common">Pelagibaca bermudensis</name>
    <dbReference type="NCBI Taxonomy" id="314265"/>
    <lineage>
        <taxon>Bacteria</taxon>
        <taxon>Pseudomonadati</taxon>
        <taxon>Pseudomonadota</taxon>
        <taxon>Alphaproteobacteria</taxon>
        <taxon>Rhodobacterales</taxon>
        <taxon>Roseobacteraceae</taxon>
        <taxon>Salipiger</taxon>
    </lineage>
</organism>
<comment type="caution">
    <text evidence="2">The sequence shown here is derived from an EMBL/GenBank/DDBJ whole genome shotgun (WGS) entry which is preliminary data.</text>
</comment>
<evidence type="ECO:0000313" key="2">
    <source>
        <dbReference type="EMBL" id="EAU48707.1"/>
    </source>
</evidence>
<keyword evidence="3" id="KW-1185">Reference proteome</keyword>
<dbReference type="EMBL" id="AATQ01000001">
    <property type="protein sequence ID" value="EAU48707.1"/>
    <property type="molecule type" value="Genomic_DNA"/>
</dbReference>